<feature type="domain" description="Fe/B12 periplasmic-binding" evidence="2">
    <location>
        <begin position="45"/>
        <end position="314"/>
    </location>
</feature>
<dbReference type="InterPro" id="IPR002491">
    <property type="entry name" value="ABC_transptr_periplasmic_BD"/>
</dbReference>
<dbReference type="EMBL" id="FQVC01000008">
    <property type="protein sequence ID" value="SHF48352.1"/>
    <property type="molecule type" value="Genomic_DNA"/>
</dbReference>
<dbReference type="Pfam" id="PF01497">
    <property type="entry name" value="Peripla_BP_2"/>
    <property type="match status" value="1"/>
</dbReference>
<name>A0A0F5LKU3_9HYPH</name>
<dbReference type="AlphaFoldDB" id="A0A0F5LKU3"/>
<keyword evidence="1" id="KW-0732">Signal</keyword>
<dbReference type="PATRIC" id="fig|1121477.3.peg.4121"/>
<evidence type="ECO:0000256" key="1">
    <source>
        <dbReference type="SAM" id="SignalP"/>
    </source>
</evidence>
<dbReference type="PANTHER" id="PTHR30535">
    <property type="entry name" value="VITAMIN B12-BINDING PROTEIN"/>
    <property type="match status" value="1"/>
</dbReference>
<dbReference type="SUPFAM" id="SSF53807">
    <property type="entry name" value="Helical backbone' metal receptor"/>
    <property type="match status" value="1"/>
</dbReference>
<dbReference type="PANTHER" id="PTHR30535:SF7">
    <property type="entry name" value="IRON(III) DICITRATE-BINDING PROTEIN"/>
    <property type="match status" value="1"/>
</dbReference>
<feature type="signal peptide" evidence="1">
    <location>
        <begin position="1"/>
        <end position="21"/>
    </location>
</feature>
<feature type="chain" id="PRO_5015038242" evidence="1">
    <location>
        <begin position="22"/>
        <end position="314"/>
    </location>
</feature>
<accession>A0A0F5LKU3</accession>
<dbReference type="PROSITE" id="PS50983">
    <property type="entry name" value="FE_B12_PBP"/>
    <property type="match status" value="1"/>
</dbReference>
<evidence type="ECO:0000313" key="6">
    <source>
        <dbReference type="Proteomes" id="UP000184533"/>
    </source>
</evidence>
<evidence type="ECO:0000259" key="2">
    <source>
        <dbReference type="PROSITE" id="PS50983"/>
    </source>
</evidence>
<dbReference type="STRING" id="1121477.SAMN02745223_02754"/>
<evidence type="ECO:0000313" key="5">
    <source>
        <dbReference type="Proteomes" id="UP000033608"/>
    </source>
</evidence>
<dbReference type="OrthoDB" id="9797850at2"/>
<gene>
    <name evidence="4" type="ORF">SAMN02745223_02754</name>
    <name evidence="3" type="ORF">VW29_14750</name>
</gene>
<evidence type="ECO:0000313" key="3">
    <source>
        <dbReference type="EMBL" id="KKB82819.1"/>
    </source>
</evidence>
<dbReference type="RefSeq" id="WP_046136032.1">
    <property type="nucleotide sequence ID" value="NZ_FQVC01000008.1"/>
</dbReference>
<evidence type="ECO:0000313" key="4">
    <source>
        <dbReference type="EMBL" id="SHF48352.1"/>
    </source>
</evidence>
<dbReference type="Proteomes" id="UP000184533">
    <property type="component" value="Unassembled WGS sequence"/>
</dbReference>
<proteinExistence type="predicted"/>
<dbReference type="InterPro" id="IPR050902">
    <property type="entry name" value="ABC_Transporter_SBP"/>
</dbReference>
<protein>
    <submittedName>
        <fullName evidence="4">Iron complex transport system substrate-binding protein</fullName>
    </submittedName>
</protein>
<keyword evidence="5" id="KW-1185">Reference proteome</keyword>
<reference evidence="4 6" key="2">
    <citation type="submission" date="2016-11" db="EMBL/GenBank/DDBJ databases">
        <authorList>
            <person name="Jaros S."/>
            <person name="Januszkiewicz K."/>
            <person name="Wedrychowicz H."/>
        </authorList>
    </citation>
    <scope>NUCLEOTIDE SEQUENCE [LARGE SCALE GENOMIC DNA]</scope>
    <source>
        <strain evidence="4 6">DSM 17137</strain>
    </source>
</reference>
<dbReference type="EMBL" id="LAJF01000091">
    <property type="protein sequence ID" value="KKB82819.1"/>
    <property type="molecule type" value="Genomic_DNA"/>
</dbReference>
<organism evidence="3 5">
    <name type="scientific">Devosia limi DSM 17137</name>
    <dbReference type="NCBI Taxonomy" id="1121477"/>
    <lineage>
        <taxon>Bacteria</taxon>
        <taxon>Pseudomonadati</taxon>
        <taxon>Pseudomonadota</taxon>
        <taxon>Alphaproteobacteria</taxon>
        <taxon>Hyphomicrobiales</taxon>
        <taxon>Devosiaceae</taxon>
        <taxon>Devosia</taxon>
    </lineage>
</organism>
<dbReference type="Gene3D" id="3.40.50.1980">
    <property type="entry name" value="Nitrogenase molybdenum iron protein domain"/>
    <property type="match status" value="2"/>
</dbReference>
<reference evidence="3 5" key="1">
    <citation type="submission" date="2015-03" db="EMBL/GenBank/DDBJ databases">
        <authorList>
            <person name="Hassan Y.I."/>
            <person name="Lepp D."/>
            <person name="Zhou T."/>
        </authorList>
    </citation>
    <scope>NUCLEOTIDE SEQUENCE [LARGE SCALE GENOMIC DNA]</scope>
    <source>
        <strain evidence="3 5">DSM 17137</strain>
    </source>
</reference>
<sequence length="314" mass="33558">MRHFALTTGLLALMTAAPALADSTVYPLTIVNGPNTLVFEKAPERAISLNGHTTELMLSLGLADRMVGTAYLNHPILDSLKTDYDAIPILSDGTSSPSLEVVLGVEPDFTFGRLSAYRDTAVATVPALQDLGINGYAVTGTLIKGATLDDVYTDITNLGLIFDIQDRADALIETIGNEIAAVHKKVADVDNPVSVVVFDSGTDQIYTTGKAFQTHLIELAGGKNLFADLDETWANVSWEEVVARAPDVIVVNDYGTVSAAEKIAQLKANPALSSVPAIQNERFVILPLPSAFEGVRNPTAVRLLAEGFYPDLFK</sequence>
<dbReference type="Proteomes" id="UP000033608">
    <property type="component" value="Unassembled WGS sequence"/>
</dbReference>